<organism evidence="1 2">
    <name type="scientific">Pangasianodon gigas</name>
    <name type="common">Mekong giant catfish</name>
    <name type="synonym">Pangasius gigas</name>
    <dbReference type="NCBI Taxonomy" id="30993"/>
    <lineage>
        <taxon>Eukaryota</taxon>
        <taxon>Metazoa</taxon>
        <taxon>Chordata</taxon>
        <taxon>Craniata</taxon>
        <taxon>Vertebrata</taxon>
        <taxon>Euteleostomi</taxon>
        <taxon>Actinopterygii</taxon>
        <taxon>Neopterygii</taxon>
        <taxon>Teleostei</taxon>
        <taxon>Ostariophysi</taxon>
        <taxon>Siluriformes</taxon>
        <taxon>Pangasiidae</taxon>
        <taxon>Pangasianodon</taxon>
    </lineage>
</organism>
<reference evidence="1 2" key="1">
    <citation type="journal article" date="2022" name="bioRxiv">
        <title>An ancient truncated duplication of the anti-Mullerian hormone receptor type 2 gene is a potential conserved master sex determinant in the Pangasiidae catfish family.</title>
        <authorList>
            <person name="Wen M."/>
            <person name="Pan Q."/>
            <person name="Jouanno E."/>
            <person name="Montfort J."/>
            <person name="Zahm M."/>
            <person name="Cabau C."/>
            <person name="Klopp C."/>
            <person name="Iampietro C."/>
            <person name="Roques C."/>
            <person name="Bouchez O."/>
            <person name="Castinel A."/>
            <person name="Donnadieu C."/>
            <person name="Parrinello H."/>
            <person name="Poncet C."/>
            <person name="Belmonte E."/>
            <person name="Gautier V."/>
            <person name="Avarre J.-C."/>
            <person name="Dugue R."/>
            <person name="Gustiano R."/>
            <person name="Ha T.T.T."/>
            <person name="Campet M."/>
            <person name="Sriphairoj K."/>
            <person name="Ribolli J."/>
            <person name="de Almeida F.L."/>
            <person name="Desvignes T."/>
            <person name="Postlethwait J.H."/>
            <person name="Bucao C.F."/>
            <person name="Robinson-Rechavi M."/>
            <person name="Bobe J."/>
            <person name="Herpin A."/>
            <person name="Guiguen Y."/>
        </authorList>
    </citation>
    <scope>NUCLEOTIDE SEQUENCE [LARGE SCALE GENOMIC DNA]</scope>
    <source>
        <strain evidence="1">YG-Dec2019</strain>
    </source>
</reference>
<dbReference type="EMBL" id="CM040463">
    <property type="protein sequence ID" value="MCI4382941.1"/>
    <property type="molecule type" value="Genomic_DNA"/>
</dbReference>
<keyword evidence="2" id="KW-1185">Reference proteome</keyword>
<name>A0ACC5WW78_PANGG</name>
<protein>
    <submittedName>
        <fullName evidence="1">Uncharacterized protein</fullName>
    </submittedName>
</protein>
<evidence type="ECO:0000313" key="2">
    <source>
        <dbReference type="Proteomes" id="UP000829447"/>
    </source>
</evidence>
<dbReference type="Proteomes" id="UP000829447">
    <property type="component" value="Linkage Group LG10"/>
</dbReference>
<comment type="caution">
    <text evidence="1">The sequence shown here is derived from an EMBL/GenBank/DDBJ whole genome shotgun (WGS) entry which is preliminary data.</text>
</comment>
<sequence length="463" mass="52974">MQKTNEQKKNVKAKEVITTLCKLLSALEVESVPAAEVFRRAKFNRTDAVQDLWCLLSSLLMKGFEPDCACSELTKLSTPDTQLRFVKSALWHSGYGGWWVVGPRACESREEIGSRDLLLAFSWLIASGNLLEALLRERLLQLDVLSSAAGGPPEELERDLNGCEEKDIRRLQWQYGKLKLQWRSLLTAQQQQAKLTDKICSHMSSPPTCYPSTAHVPKLTGSTALEKDLERIQSLNGILEAYVEWKNVEPLFWCWMDLERIQSLNGILEAYVEWKNVEPLFWCWMDSVIDGYLSDGYQKGSVDVLLRDQAVTQSCSHGDKARKSVRRLDKMLLRLQTKHEDRLDKCTDTTRLSPRQKEEVERRVDAHLQGFSLVNTLTAIDRGFTPYFQEPQTSRSTSKHQRGDSGQAQTSGMLQASSVIKELRHRKAILEWEMELLRQSQREEMQSKANTLEGLVFILPLKR</sequence>
<accession>A0ACC5WW78</accession>
<proteinExistence type="predicted"/>
<evidence type="ECO:0000313" key="1">
    <source>
        <dbReference type="EMBL" id="MCI4382941.1"/>
    </source>
</evidence>
<gene>
    <name evidence="1" type="ORF">PGIGA_G00020590</name>
</gene>